<gene>
    <name evidence="2" type="ORF">BDA99DRAFT_535643</name>
</gene>
<evidence type="ECO:0000259" key="1">
    <source>
        <dbReference type="Pfam" id="PF06985"/>
    </source>
</evidence>
<organism evidence="2 3">
    <name type="scientific">Phascolomyces articulosus</name>
    <dbReference type="NCBI Taxonomy" id="60185"/>
    <lineage>
        <taxon>Eukaryota</taxon>
        <taxon>Fungi</taxon>
        <taxon>Fungi incertae sedis</taxon>
        <taxon>Mucoromycota</taxon>
        <taxon>Mucoromycotina</taxon>
        <taxon>Mucoromycetes</taxon>
        <taxon>Mucorales</taxon>
        <taxon>Lichtheimiaceae</taxon>
        <taxon>Phascolomyces</taxon>
    </lineage>
</organism>
<reference evidence="2" key="2">
    <citation type="submission" date="2023-02" db="EMBL/GenBank/DDBJ databases">
        <authorList>
            <consortium name="DOE Joint Genome Institute"/>
            <person name="Mondo S.J."/>
            <person name="Chang Y."/>
            <person name="Wang Y."/>
            <person name="Ahrendt S."/>
            <person name="Andreopoulos W."/>
            <person name="Barry K."/>
            <person name="Beard J."/>
            <person name="Benny G.L."/>
            <person name="Blankenship S."/>
            <person name="Bonito G."/>
            <person name="Cuomo C."/>
            <person name="Desiro A."/>
            <person name="Gervers K.A."/>
            <person name="Hundley H."/>
            <person name="Kuo A."/>
            <person name="LaButti K."/>
            <person name="Lang B.F."/>
            <person name="Lipzen A."/>
            <person name="O'Donnell K."/>
            <person name="Pangilinan J."/>
            <person name="Reynolds N."/>
            <person name="Sandor L."/>
            <person name="Smith M.W."/>
            <person name="Tsang A."/>
            <person name="Grigoriev I.V."/>
            <person name="Stajich J.E."/>
            <person name="Spatafora J.W."/>
        </authorList>
    </citation>
    <scope>NUCLEOTIDE SEQUENCE</scope>
    <source>
        <strain evidence="2">RSA 2281</strain>
    </source>
</reference>
<dbReference type="Pfam" id="PF06985">
    <property type="entry name" value="HET"/>
    <property type="match status" value="1"/>
</dbReference>
<dbReference type="EMBL" id="JAIXMP010000009">
    <property type="protein sequence ID" value="KAI9268128.1"/>
    <property type="molecule type" value="Genomic_DNA"/>
</dbReference>
<dbReference type="AlphaFoldDB" id="A0AAD5PG11"/>
<dbReference type="PANTHER" id="PTHR24148:SF64">
    <property type="entry name" value="HETEROKARYON INCOMPATIBILITY DOMAIN-CONTAINING PROTEIN"/>
    <property type="match status" value="1"/>
</dbReference>
<dbReference type="Proteomes" id="UP001209540">
    <property type="component" value="Unassembled WGS sequence"/>
</dbReference>
<evidence type="ECO:0000313" key="2">
    <source>
        <dbReference type="EMBL" id="KAI9268128.1"/>
    </source>
</evidence>
<evidence type="ECO:0000313" key="3">
    <source>
        <dbReference type="Proteomes" id="UP001209540"/>
    </source>
</evidence>
<comment type="caution">
    <text evidence="2">The sequence shown here is derived from an EMBL/GenBank/DDBJ whole genome shotgun (WGS) entry which is preliminary data.</text>
</comment>
<proteinExistence type="predicted"/>
<sequence length="446" mass="52284">MYITYCCNQETLDVLDTTEYRLNATAGEYRPTYLIRVSYWEKVPGHEAKNEYCALSYVWKQSGEIVQLGDGEYDCIDNGKHCIVEGYDMDIHGFIANIKRFFFGTYDKKDQIIMMLNIQEKDEQYEVLFFPSVGSKATVKYVTYDKLLQQICKDFQIEYLWYDKICNDQSDKENKQREIKQMHRIYGNACYTLAIVPEVHVQCPDDLDTIHPFTDNSAEATVAAWNNIYLKFLWWKRSWTLEETMVSKRILLIEWMLDFANQRQQGRGSVNQALNQAHFRTSSNEHDKIFSLVNIFHDINGNNNLIRSTVKLLRISESGPTHYYQPHGLSPIQARPLSLTEDCEECIILPILFKCHRLSYKSVEEEPSLKVLSKHIHHYFLPVLKKCKNNINTSTITEEERYQDIGIYYLGSPIFGDLSLDDPDEILNLIFKKDAFHNKTKRFIIQ</sequence>
<dbReference type="PANTHER" id="PTHR24148">
    <property type="entry name" value="ANKYRIN REPEAT DOMAIN-CONTAINING PROTEIN 39 HOMOLOG-RELATED"/>
    <property type="match status" value="1"/>
</dbReference>
<dbReference type="InterPro" id="IPR010730">
    <property type="entry name" value="HET"/>
</dbReference>
<keyword evidence="3" id="KW-1185">Reference proteome</keyword>
<feature type="domain" description="Heterokaryon incompatibility" evidence="1">
    <location>
        <begin position="146"/>
        <end position="243"/>
    </location>
</feature>
<accession>A0AAD5PG11</accession>
<protein>
    <recommendedName>
        <fullName evidence="1">Heterokaryon incompatibility domain-containing protein</fullName>
    </recommendedName>
</protein>
<reference evidence="2" key="1">
    <citation type="journal article" date="2022" name="IScience">
        <title>Evolution of zygomycete secretomes and the origins of terrestrial fungal ecologies.</title>
        <authorList>
            <person name="Chang Y."/>
            <person name="Wang Y."/>
            <person name="Mondo S."/>
            <person name="Ahrendt S."/>
            <person name="Andreopoulos W."/>
            <person name="Barry K."/>
            <person name="Beard J."/>
            <person name="Benny G.L."/>
            <person name="Blankenship S."/>
            <person name="Bonito G."/>
            <person name="Cuomo C."/>
            <person name="Desiro A."/>
            <person name="Gervers K.A."/>
            <person name="Hundley H."/>
            <person name="Kuo A."/>
            <person name="LaButti K."/>
            <person name="Lang B.F."/>
            <person name="Lipzen A."/>
            <person name="O'Donnell K."/>
            <person name="Pangilinan J."/>
            <person name="Reynolds N."/>
            <person name="Sandor L."/>
            <person name="Smith M.E."/>
            <person name="Tsang A."/>
            <person name="Grigoriev I.V."/>
            <person name="Stajich J.E."/>
            <person name="Spatafora J.W."/>
        </authorList>
    </citation>
    <scope>NUCLEOTIDE SEQUENCE</scope>
    <source>
        <strain evidence="2">RSA 2281</strain>
    </source>
</reference>
<dbReference type="InterPro" id="IPR052895">
    <property type="entry name" value="HetReg/Transcr_Mod"/>
</dbReference>
<name>A0AAD5PG11_9FUNG</name>